<dbReference type="Proteomes" id="UP000193467">
    <property type="component" value="Unassembled WGS sequence"/>
</dbReference>
<feature type="compositionally biased region" description="Basic residues" evidence="1">
    <location>
        <begin position="627"/>
        <end position="636"/>
    </location>
</feature>
<feature type="compositionally biased region" description="Basic and acidic residues" evidence="1">
    <location>
        <begin position="131"/>
        <end position="144"/>
    </location>
</feature>
<organism evidence="2 3">
    <name type="scientific">Leucosporidium creatinivorum</name>
    <dbReference type="NCBI Taxonomy" id="106004"/>
    <lineage>
        <taxon>Eukaryota</taxon>
        <taxon>Fungi</taxon>
        <taxon>Dikarya</taxon>
        <taxon>Basidiomycota</taxon>
        <taxon>Pucciniomycotina</taxon>
        <taxon>Microbotryomycetes</taxon>
        <taxon>Leucosporidiales</taxon>
        <taxon>Leucosporidium</taxon>
    </lineage>
</organism>
<evidence type="ECO:0000313" key="3">
    <source>
        <dbReference type="Proteomes" id="UP000193467"/>
    </source>
</evidence>
<evidence type="ECO:0008006" key="4">
    <source>
        <dbReference type="Google" id="ProtNLM"/>
    </source>
</evidence>
<comment type="caution">
    <text evidence="2">The sequence shown here is derived from an EMBL/GenBank/DDBJ whole genome shotgun (WGS) entry which is preliminary data.</text>
</comment>
<dbReference type="SUPFAM" id="SSF57850">
    <property type="entry name" value="RING/U-box"/>
    <property type="match status" value="1"/>
</dbReference>
<dbReference type="InterPro" id="IPR013083">
    <property type="entry name" value="Znf_RING/FYVE/PHD"/>
</dbReference>
<dbReference type="Gene3D" id="3.30.40.10">
    <property type="entry name" value="Zinc/RING finger domain, C3HC4 (zinc finger)"/>
    <property type="match status" value="1"/>
</dbReference>
<feature type="compositionally biased region" description="Polar residues" evidence="1">
    <location>
        <begin position="480"/>
        <end position="493"/>
    </location>
</feature>
<protein>
    <recommendedName>
        <fullName evidence="4">RING-type domain-containing protein</fullName>
    </recommendedName>
</protein>
<dbReference type="CDD" id="cd16448">
    <property type="entry name" value="RING-H2"/>
    <property type="match status" value="1"/>
</dbReference>
<feature type="compositionally biased region" description="Acidic residues" evidence="1">
    <location>
        <begin position="428"/>
        <end position="437"/>
    </location>
</feature>
<feature type="region of interest" description="Disordered" evidence="1">
    <location>
        <begin position="480"/>
        <end position="507"/>
    </location>
</feature>
<dbReference type="AlphaFoldDB" id="A0A1Y2G3Q7"/>
<dbReference type="EMBL" id="MCGR01000001">
    <property type="protein sequence ID" value="ORY92573.1"/>
    <property type="molecule type" value="Genomic_DNA"/>
</dbReference>
<dbReference type="InParanoid" id="A0A1Y2G3Q7"/>
<feature type="region of interest" description="Disordered" evidence="1">
    <location>
        <begin position="419"/>
        <end position="466"/>
    </location>
</feature>
<feature type="compositionally biased region" description="Acidic residues" evidence="1">
    <location>
        <begin position="154"/>
        <end position="170"/>
    </location>
</feature>
<reference evidence="2 3" key="1">
    <citation type="submission" date="2016-07" db="EMBL/GenBank/DDBJ databases">
        <title>Pervasive Adenine N6-methylation of Active Genes in Fungi.</title>
        <authorList>
            <consortium name="DOE Joint Genome Institute"/>
            <person name="Mondo S.J."/>
            <person name="Dannebaum R.O."/>
            <person name="Kuo R.C."/>
            <person name="Labutti K."/>
            <person name="Haridas S."/>
            <person name="Kuo A."/>
            <person name="Salamov A."/>
            <person name="Ahrendt S.R."/>
            <person name="Lipzen A."/>
            <person name="Sullivan W."/>
            <person name="Andreopoulos W.B."/>
            <person name="Clum A."/>
            <person name="Lindquist E."/>
            <person name="Daum C."/>
            <person name="Ramamoorthy G.K."/>
            <person name="Gryganskyi A."/>
            <person name="Culley D."/>
            <person name="Magnuson J.K."/>
            <person name="James T.Y."/>
            <person name="O'Malley M.A."/>
            <person name="Stajich J.E."/>
            <person name="Spatafora J.W."/>
            <person name="Visel A."/>
            <person name="Grigoriev I.V."/>
        </authorList>
    </citation>
    <scope>NUCLEOTIDE SEQUENCE [LARGE SCALE GENOMIC DNA]</scope>
    <source>
        <strain evidence="2 3">62-1032</strain>
    </source>
</reference>
<gene>
    <name evidence="2" type="ORF">BCR35DRAFT_298030</name>
</gene>
<sequence>MGVHARIRCFCSSAVSVEDPQETRSSEWCALPCGHIWHTKCVERWAKDQQQQKKTSGYPCPNRCPEERVSKKDPMTGQRRLVPFVKLYFDDDVQSDGFDSSQVVDVGSDEVSSGGLRMGIGAYGKRFLPRPPKELRKGKERALGGRDGAGGLADAEEDIAEEEEEDEDDGSASRSEQELTRLRRELREAISAARQVAGLREQVERLKETNTRLELDVTERNERITTLEEEAKELDAEIEQLEEGQPDLKGKLSKAQEEVEVLGATNAELEDVVNGLEETIEAKVKERDEARNDLHEAKIKAGETIRRLEDRVRSAGTAGEERIKALEREAEALNRTILDLRCEKDRLELTNKEDIKRCRATAAEKIKKADKAVEEATQAKKLAEDNAKAETGRADRIASGNASWKDKYNKLKSKYTKLKSRRAHTAISDDDDGDDDFAPVFPPPHSPVMSLQRLPSHRSALDSSPESALPFKMNINSTNLSHASGSATQSTAIFSPDDVDPNVAGRRKRSAAEVIDLCSDEDEDALAVAAEEEDEEQDDLFADPFASGSGTWSGFGAGGRLASHSPQPKRQKQRGASSVPMPTLSGSTGVGGGPWGPKKVELSKQRSDRHLPDFGAGASTKELGPKAKIKMGVRRG</sequence>
<dbReference type="OrthoDB" id="8062037at2759"/>
<feature type="region of interest" description="Disordered" evidence="1">
    <location>
        <begin position="123"/>
        <end position="179"/>
    </location>
</feature>
<dbReference type="PANTHER" id="PTHR23159:SF60">
    <property type="entry name" value="SPINDLE ASSEMBLY ABNORMAL PROTEIN 4"/>
    <property type="match status" value="1"/>
</dbReference>
<dbReference type="PANTHER" id="PTHR23159">
    <property type="entry name" value="CENTROSOMAL PROTEIN 2"/>
    <property type="match status" value="1"/>
</dbReference>
<keyword evidence="3" id="KW-1185">Reference proteome</keyword>
<feature type="compositionally biased region" description="Basic and acidic residues" evidence="1">
    <location>
        <begin position="598"/>
        <end position="612"/>
    </location>
</feature>
<feature type="region of interest" description="Disordered" evidence="1">
    <location>
        <begin position="528"/>
        <end position="636"/>
    </location>
</feature>
<dbReference type="Gene3D" id="6.10.140.920">
    <property type="match status" value="1"/>
</dbReference>
<name>A0A1Y2G3Q7_9BASI</name>
<feature type="compositionally biased region" description="Acidic residues" evidence="1">
    <location>
        <begin position="528"/>
        <end position="541"/>
    </location>
</feature>
<proteinExistence type="predicted"/>
<evidence type="ECO:0000313" key="2">
    <source>
        <dbReference type="EMBL" id="ORY92573.1"/>
    </source>
</evidence>
<evidence type="ECO:0000256" key="1">
    <source>
        <dbReference type="SAM" id="MobiDB-lite"/>
    </source>
</evidence>
<accession>A0A1Y2G3Q7</accession>